<accession>A0A951PK68</accession>
<dbReference type="Gene3D" id="3.60.110.10">
    <property type="entry name" value="Carbon-nitrogen hydrolase"/>
    <property type="match status" value="1"/>
</dbReference>
<dbReference type="GO" id="GO:0016410">
    <property type="term" value="F:N-acyltransferase activity"/>
    <property type="evidence" value="ECO:0007669"/>
    <property type="project" value="UniProtKB-UniRule"/>
</dbReference>
<evidence type="ECO:0000256" key="4">
    <source>
        <dbReference type="ARBA" id="ARBA00022692"/>
    </source>
</evidence>
<dbReference type="AlphaFoldDB" id="A0A951PK68"/>
<dbReference type="EMBL" id="JAHHIF010000011">
    <property type="protein sequence ID" value="MBW4544796.1"/>
    <property type="molecule type" value="Genomic_DNA"/>
</dbReference>
<dbReference type="Pfam" id="PF00795">
    <property type="entry name" value="CN_hydrolase"/>
    <property type="match status" value="1"/>
</dbReference>
<dbReference type="InterPro" id="IPR004563">
    <property type="entry name" value="Apolipo_AcylTrfase"/>
</dbReference>
<comment type="caution">
    <text evidence="10">The sequence shown here is derived from an EMBL/GenBank/DDBJ whole genome shotgun (WGS) entry which is preliminary data.</text>
</comment>
<keyword evidence="5 8" id="KW-1133">Transmembrane helix</keyword>
<dbReference type="Pfam" id="PF20154">
    <property type="entry name" value="LNT_N"/>
    <property type="match status" value="1"/>
</dbReference>
<evidence type="ECO:0000256" key="1">
    <source>
        <dbReference type="ARBA" id="ARBA00004651"/>
    </source>
</evidence>
<evidence type="ECO:0000256" key="7">
    <source>
        <dbReference type="ARBA" id="ARBA00023315"/>
    </source>
</evidence>
<evidence type="ECO:0000313" key="11">
    <source>
        <dbReference type="Proteomes" id="UP000753908"/>
    </source>
</evidence>
<feature type="domain" description="CN hydrolase" evidence="9">
    <location>
        <begin position="280"/>
        <end position="524"/>
    </location>
</feature>
<evidence type="ECO:0000256" key="6">
    <source>
        <dbReference type="ARBA" id="ARBA00023136"/>
    </source>
</evidence>
<organism evidence="10 11">
    <name type="scientific">Symplocastrum torsivum CPER-KK1</name>
    <dbReference type="NCBI Taxonomy" id="450513"/>
    <lineage>
        <taxon>Bacteria</taxon>
        <taxon>Bacillati</taxon>
        <taxon>Cyanobacteriota</taxon>
        <taxon>Cyanophyceae</taxon>
        <taxon>Oscillatoriophycideae</taxon>
        <taxon>Oscillatoriales</taxon>
        <taxon>Microcoleaceae</taxon>
        <taxon>Symplocastrum</taxon>
    </lineage>
</organism>
<feature type="transmembrane region" description="Helical" evidence="8">
    <location>
        <begin position="32"/>
        <end position="49"/>
    </location>
</feature>
<evidence type="ECO:0000313" key="10">
    <source>
        <dbReference type="EMBL" id="MBW4544796.1"/>
    </source>
</evidence>
<feature type="transmembrane region" description="Helical" evidence="8">
    <location>
        <begin position="529"/>
        <end position="548"/>
    </location>
</feature>
<feature type="transmembrane region" description="Helical" evidence="8">
    <location>
        <begin position="242"/>
        <end position="263"/>
    </location>
</feature>
<evidence type="ECO:0000256" key="5">
    <source>
        <dbReference type="ARBA" id="ARBA00022989"/>
    </source>
</evidence>
<dbReference type="CDD" id="cd07571">
    <property type="entry name" value="ALP_N-acyl_transferase"/>
    <property type="match status" value="1"/>
</dbReference>
<dbReference type="EC" id="2.3.1.269" evidence="8"/>
<keyword evidence="6 8" id="KW-0472">Membrane</keyword>
<dbReference type="PANTHER" id="PTHR38686:SF1">
    <property type="entry name" value="APOLIPOPROTEIN N-ACYLTRANSFERASE"/>
    <property type="match status" value="1"/>
</dbReference>
<dbReference type="InterPro" id="IPR003010">
    <property type="entry name" value="C-N_Hydrolase"/>
</dbReference>
<dbReference type="InterPro" id="IPR045378">
    <property type="entry name" value="LNT_N"/>
</dbReference>
<feature type="transmembrane region" description="Helical" evidence="8">
    <location>
        <begin position="88"/>
        <end position="120"/>
    </location>
</feature>
<evidence type="ECO:0000259" key="9">
    <source>
        <dbReference type="PROSITE" id="PS50263"/>
    </source>
</evidence>
<keyword evidence="2 8" id="KW-1003">Cell membrane</keyword>
<comment type="similarity">
    <text evidence="8">Belongs to the CN hydrolase family. Apolipoprotein N-acyltransferase subfamily.</text>
</comment>
<dbReference type="PROSITE" id="PS50263">
    <property type="entry name" value="CN_HYDROLASE"/>
    <property type="match status" value="1"/>
</dbReference>
<comment type="function">
    <text evidence="8">Catalyzes the phospholipid dependent N-acylation of the N-terminal cysteine of apolipoprotein, the last step in lipoprotein maturation.</text>
</comment>
<reference evidence="10" key="1">
    <citation type="submission" date="2021-05" db="EMBL/GenBank/DDBJ databases">
        <authorList>
            <person name="Pietrasiak N."/>
            <person name="Ward R."/>
            <person name="Stajich J.E."/>
            <person name="Kurbessoian T."/>
        </authorList>
    </citation>
    <scope>NUCLEOTIDE SEQUENCE</scope>
    <source>
        <strain evidence="10">CPER-KK1</strain>
    </source>
</reference>
<evidence type="ECO:0000256" key="3">
    <source>
        <dbReference type="ARBA" id="ARBA00022679"/>
    </source>
</evidence>
<protein>
    <recommendedName>
        <fullName evidence="8">Apolipoprotein N-acyltransferase</fullName>
        <shortName evidence="8">ALP N-acyltransferase</shortName>
        <ecNumber evidence="8">2.3.1.269</ecNumber>
    </recommendedName>
</protein>
<dbReference type="SUPFAM" id="SSF56317">
    <property type="entry name" value="Carbon-nitrogen hydrolase"/>
    <property type="match status" value="1"/>
</dbReference>
<evidence type="ECO:0000256" key="2">
    <source>
        <dbReference type="ARBA" id="ARBA00022475"/>
    </source>
</evidence>
<feature type="transmembrane region" description="Helical" evidence="8">
    <location>
        <begin position="7"/>
        <end position="26"/>
    </location>
</feature>
<comment type="subcellular location">
    <subcellularLocation>
        <location evidence="1 8">Cell membrane</location>
        <topology evidence="1 8">Multi-pass membrane protein</topology>
    </subcellularLocation>
</comment>
<dbReference type="PANTHER" id="PTHR38686">
    <property type="entry name" value="APOLIPOPROTEIN N-ACYLTRANSFERASE"/>
    <property type="match status" value="1"/>
</dbReference>
<comment type="pathway">
    <text evidence="8">Protein modification; lipoprotein biosynthesis (N-acyl transfer).</text>
</comment>
<dbReference type="NCBIfam" id="TIGR00546">
    <property type="entry name" value="lnt"/>
    <property type="match status" value="1"/>
</dbReference>
<keyword evidence="7 8" id="KW-0012">Acyltransferase</keyword>
<feature type="transmembrane region" description="Helical" evidence="8">
    <location>
        <begin position="132"/>
        <end position="153"/>
    </location>
</feature>
<keyword evidence="4 8" id="KW-0812">Transmembrane</keyword>
<evidence type="ECO:0000256" key="8">
    <source>
        <dbReference type="HAMAP-Rule" id="MF_01148"/>
    </source>
</evidence>
<dbReference type="Proteomes" id="UP000753908">
    <property type="component" value="Unassembled WGS sequence"/>
</dbReference>
<proteinExistence type="inferred from homology"/>
<dbReference type="InterPro" id="IPR036526">
    <property type="entry name" value="C-N_Hydrolase_sf"/>
</dbReference>
<dbReference type="HAMAP" id="MF_01148">
    <property type="entry name" value="Lnt"/>
    <property type="match status" value="1"/>
</dbReference>
<keyword evidence="3 8" id="KW-0808">Transferase</keyword>
<sequence length="558" mass="61841">MKISQRLWQVCLLLLSVFGGILMGLTPAPVEAWPLAWIALVPLWFAVANGQKLRQCALYGLLWGIGYHGLALFWITGVHPMDWMGVPWLASIAIALFCWIFITLWGAALVAIWAGFLFWLNQKSKLLAVIRVLIGTALWCSLEALWSSGSLWWSSLSYTQSPHNLIILHLGQLSGPTTVTAAIVAVNGLIAEAWISYQHSREQGRERVSQKGNKREIFYQSLGKSATPSPHHPITSSPYCPITYISMALGLLILLHLIGFSLYSRPLVQAPQAALKVGIIQGNIPNRIKLFPAGWRRAIEGYTTGYEALAAEGVDAVLTPETALPFSWSEQVRTQSSFYSAILDQGVLAWVGGFGEEGRSITNSLFTVRGTGKTVSRYDKVKLVPLGEYIPFEQFLGGLVNRLSPLDAHLVAGKPAQIFETPLGRAIVGICYESAFAKHFRRQAAAGGQFILTASNNAHYSETMPAQHHAQDVMRAIETDRWAVRATNTGYSGIVDPHGRTLWISGINSYEIHAHTVYRRQTQTLYVRWGDWLTPVLLGCAGLSWFVFSRRSRHLNTF</sequence>
<gene>
    <name evidence="8 10" type="primary">lnt</name>
    <name evidence="10" type="ORF">KME25_10195</name>
</gene>
<feature type="transmembrane region" description="Helical" evidence="8">
    <location>
        <begin position="56"/>
        <end position="76"/>
    </location>
</feature>
<dbReference type="GO" id="GO:0005886">
    <property type="term" value="C:plasma membrane"/>
    <property type="evidence" value="ECO:0007669"/>
    <property type="project" value="UniProtKB-SubCell"/>
</dbReference>
<name>A0A951PK68_9CYAN</name>
<reference evidence="10" key="2">
    <citation type="journal article" date="2022" name="Microbiol. Resour. Announc.">
        <title>Metagenome Sequencing to Explore Phylogenomics of Terrestrial Cyanobacteria.</title>
        <authorList>
            <person name="Ward R.D."/>
            <person name="Stajich J.E."/>
            <person name="Johansen J.R."/>
            <person name="Huntemann M."/>
            <person name="Clum A."/>
            <person name="Foster B."/>
            <person name="Foster B."/>
            <person name="Roux S."/>
            <person name="Palaniappan K."/>
            <person name="Varghese N."/>
            <person name="Mukherjee S."/>
            <person name="Reddy T.B.K."/>
            <person name="Daum C."/>
            <person name="Copeland A."/>
            <person name="Chen I.A."/>
            <person name="Ivanova N.N."/>
            <person name="Kyrpides N.C."/>
            <person name="Shapiro N."/>
            <person name="Eloe-Fadrosh E.A."/>
            <person name="Pietrasiak N."/>
        </authorList>
    </citation>
    <scope>NUCLEOTIDE SEQUENCE</scope>
    <source>
        <strain evidence="10">CPER-KK1</strain>
    </source>
</reference>
<dbReference type="GO" id="GO:0042158">
    <property type="term" value="P:lipoprotein biosynthetic process"/>
    <property type="evidence" value="ECO:0007669"/>
    <property type="project" value="UniProtKB-UniRule"/>
</dbReference>
<comment type="catalytic activity">
    <reaction evidence="8">
        <text>N-terminal S-1,2-diacyl-sn-glyceryl-L-cysteinyl-[lipoprotein] + a glycerophospholipid = N-acyl-S-1,2-diacyl-sn-glyceryl-L-cysteinyl-[lipoprotein] + a 2-acyl-sn-glycero-3-phospholipid + H(+)</text>
        <dbReference type="Rhea" id="RHEA:48228"/>
        <dbReference type="Rhea" id="RHEA-COMP:14681"/>
        <dbReference type="Rhea" id="RHEA-COMP:14684"/>
        <dbReference type="ChEBI" id="CHEBI:15378"/>
        <dbReference type="ChEBI" id="CHEBI:136912"/>
        <dbReference type="ChEBI" id="CHEBI:140656"/>
        <dbReference type="ChEBI" id="CHEBI:140657"/>
        <dbReference type="ChEBI" id="CHEBI:140660"/>
        <dbReference type="EC" id="2.3.1.269"/>
    </reaction>
</comment>